<dbReference type="Proteomes" id="UP000288716">
    <property type="component" value="Unassembled WGS sequence"/>
</dbReference>
<dbReference type="GO" id="GO:0061723">
    <property type="term" value="P:glycophagy"/>
    <property type="evidence" value="ECO:0007669"/>
    <property type="project" value="TreeGrafter"/>
</dbReference>
<dbReference type="GO" id="GO:0034274">
    <property type="term" value="C:Atg12-Atg5-Atg16 complex"/>
    <property type="evidence" value="ECO:0007669"/>
    <property type="project" value="TreeGrafter"/>
</dbReference>
<dbReference type="GO" id="GO:0000422">
    <property type="term" value="P:autophagy of mitochondrion"/>
    <property type="evidence" value="ECO:0007669"/>
    <property type="project" value="TreeGrafter"/>
</dbReference>
<keyword evidence="6" id="KW-1185">Reference proteome</keyword>
<sequence>MEGETGDQCLRGVEQRSVSRVLSADTTEKVDLLLKATGNVPIMKKTKWQIDVDKSVLWVITWIKRHLKLDANEALFLYVSQSFAPSPDHRIRNLYECFAVDGRLVLYYSKTPAWG</sequence>
<dbReference type="GO" id="GO:0019776">
    <property type="term" value="F:Atg8-family ligase activity"/>
    <property type="evidence" value="ECO:0007669"/>
    <property type="project" value="TreeGrafter"/>
</dbReference>
<organism evidence="5 6">
    <name type="scientific">Leptotrombidium deliense</name>
    <dbReference type="NCBI Taxonomy" id="299467"/>
    <lineage>
        <taxon>Eukaryota</taxon>
        <taxon>Metazoa</taxon>
        <taxon>Ecdysozoa</taxon>
        <taxon>Arthropoda</taxon>
        <taxon>Chelicerata</taxon>
        <taxon>Arachnida</taxon>
        <taxon>Acari</taxon>
        <taxon>Acariformes</taxon>
        <taxon>Trombidiformes</taxon>
        <taxon>Prostigmata</taxon>
        <taxon>Anystina</taxon>
        <taxon>Parasitengona</taxon>
        <taxon>Trombiculoidea</taxon>
        <taxon>Trombiculidae</taxon>
        <taxon>Leptotrombidium</taxon>
    </lineage>
</organism>
<comment type="caution">
    <text evidence="5">The sequence shown here is derived from an EMBL/GenBank/DDBJ whole genome shotgun (WGS) entry which is preliminary data.</text>
</comment>
<keyword evidence="2 4" id="KW-0833">Ubl conjugation pathway</keyword>
<dbReference type="GO" id="GO:0034045">
    <property type="term" value="C:phagophore assembly site membrane"/>
    <property type="evidence" value="ECO:0007669"/>
    <property type="project" value="TreeGrafter"/>
</dbReference>
<dbReference type="VEuPathDB" id="VectorBase:LDEU001380"/>
<dbReference type="GO" id="GO:0034727">
    <property type="term" value="P:piecemeal microautophagy of the nucleus"/>
    <property type="evidence" value="ECO:0007669"/>
    <property type="project" value="TreeGrafter"/>
</dbReference>
<dbReference type="STRING" id="299467.A0A443SSZ1"/>
<accession>A0A443SSZ1</accession>
<dbReference type="FunFam" id="3.10.20.90:FF:000150">
    <property type="entry name" value="Ubiquitin-like protein ATG12"/>
    <property type="match status" value="1"/>
</dbReference>
<dbReference type="GO" id="GO:0097352">
    <property type="term" value="P:autophagosome maturation"/>
    <property type="evidence" value="ECO:0007669"/>
    <property type="project" value="TreeGrafter"/>
</dbReference>
<keyword evidence="1 4" id="KW-1017">Isopeptide bond</keyword>
<evidence type="ECO:0000256" key="2">
    <source>
        <dbReference type="ARBA" id="ARBA00022786"/>
    </source>
</evidence>
<proteinExistence type="inferred from homology"/>
<dbReference type="InterPro" id="IPR007242">
    <property type="entry name" value="Atg12"/>
</dbReference>
<evidence type="ECO:0000256" key="4">
    <source>
        <dbReference type="RuleBase" id="RU361201"/>
    </source>
</evidence>
<comment type="similarity">
    <text evidence="4">Belongs to the ATG12 family.</text>
</comment>
<keyword evidence="3 4" id="KW-0072">Autophagy</keyword>
<dbReference type="Gene3D" id="3.10.20.90">
    <property type="entry name" value="Phosphatidylinositol 3-kinase Catalytic Subunit, Chain A, domain 1"/>
    <property type="match status" value="1"/>
</dbReference>
<evidence type="ECO:0000256" key="3">
    <source>
        <dbReference type="ARBA" id="ARBA00023006"/>
    </source>
</evidence>
<reference evidence="5 6" key="1">
    <citation type="journal article" date="2018" name="Gigascience">
        <title>Genomes of trombidid mites reveal novel predicted allergens and laterally-transferred genes associated with secondary metabolism.</title>
        <authorList>
            <person name="Dong X."/>
            <person name="Chaisiri K."/>
            <person name="Xia D."/>
            <person name="Armstrong S.D."/>
            <person name="Fang Y."/>
            <person name="Donnelly M.J."/>
            <person name="Kadowaki T."/>
            <person name="McGarry J.W."/>
            <person name="Darby A.C."/>
            <person name="Makepeace B.L."/>
        </authorList>
    </citation>
    <scope>NUCLEOTIDE SEQUENCE [LARGE SCALE GENOMIC DNA]</scope>
    <source>
        <strain evidence="5">UoL-UT</strain>
    </source>
</reference>
<evidence type="ECO:0000313" key="6">
    <source>
        <dbReference type="Proteomes" id="UP000288716"/>
    </source>
</evidence>
<dbReference type="SUPFAM" id="SSF54236">
    <property type="entry name" value="Ubiquitin-like"/>
    <property type="match status" value="1"/>
</dbReference>
<dbReference type="EMBL" id="NCKV01000427">
    <property type="protein sequence ID" value="RWS30658.1"/>
    <property type="molecule type" value="Genomic_DNA"/>
</dbReference>
<dbReference type="AlphaFoldDB" id="A0A443SSZ1"/>
<dbReference type="CDD" id="cd01612">
    <property type="entry name" value="Ubl_ATG12"/>
    <property type="match status" value="1"/>
</dbReference>
<evidence type="ECO:0000256" key="1">
    <source>
        <dbReference type="ARBA" id="ARBA00022499"/>
    </source>
</evidence>
<dbReference type="PANTHER" id="PTHR13385:SF0">
    <property type="entry name" value="UBIQUITIN-LIKE PROTEIN ATG12"/>
    <property type="match status" value="1"/>
</dbReference>
<gene>
    <name evidence="5" type="ORF">B4U80_05078</name>
</gene>
<dbReference type="OrthoDB" id="10003551at2759"/>
<dbReference type="InterPro" id="IPR029071">
    <property type="entry name" value="Ubiquitin-like_domsf"/>
</dbReference>
<evidence type="ECO:0000313" key="5">
    <source>
        <dbReference type="EMBL" id="RWS30658.1"/>
    </source>
</evidence>
<comment type="subunit">
    <text evidence="4">Forms a conjugate with ATG5.</text>
</comment>
<protein>
    <recommendedName>
        <fullName evidence="4">Ubiquitin-like protein ATG12</fullName>
    </recommendedName>
</protein>
<comment type="function">
    <text evidence="4">Ubiquitin-like protein involved in autophagic vesicle formation.</text>
</comment>
<dbReference type="PANTHER" id="PTHR13385">
    <property type="entry name" value="AUTOPHAGY PROTEIN 12"/>
    <property type="match status" value="1"/>
</dbReference>
<dbReference type="GO" id="GO:0000421">
    <property type="term" value="C:autophagosome membrane"/>
    <property type="evidence" value="ECO:0007669"/>
    <property type="project" value="TreeGrafter"/>
</dbReference>
<dbReference type="Pfam" id="PF04110">
    <property type="entry name" value="APG12"/>
    <property type="match status" value="1"/>
</dbReference>
<dbReference type="GO" id="GO:0000045">
    <property type="term" value="P:autophagosome assembly"/>
    <property type="evidence" value="ECO:0007669"/>
    <property type="project" value="InterPro"/>
</dbReference>
<name>A0A443SSZ1_9ACAR</name>